<keyword evidence="7" id="KW-0411">Iron-sulfur</keyword>
<dbReference type="Gene3D" id="3.30.43.10">
    <property type="entry name" value="Uridine Diphospho-n-acetylenolpyruvylglucosamine Reductase, domain 2"/>
    <property type="match status" value="1"/>
</dbReference>
<dbReference type="InterPro" id="IPR016169">
    <property type="entry name" value="FAD-bd_PCMH_sub2"/>
</dbReference>
<dbReference type="PROSITE" id="PS51387">
    <property type="entry name" value="FAD_PCMH"/>
    <property type="match status" value="1"/>
</dbReference>
<dbReference type="Pfam" id="PF01565">
    <property type="entry name" value="FAD_binding_4"/>
    <property type="match status" value="1"/>
</dbReference>
<dbReference type="EMBL" id="CABPST010000006">
    <property type="protein sequence ID" value="VVE88817.1"/>
    <property type="molecule type" value="Genomic_DNA"/>
</dbReference>
<evidence type="ECO:0000313" key="11">
    <source>
        <dbReference type="Proteomes" id="UP000382040"/>
    </source>
</evidence>
<keyword evidence="4" id="KW-0274">FAD</keyword>
<evidence type="ECO:0000259" key="9">
    <source>
        <dbReference type="PROSITE" id="PS51387"/>
    </source>
</evidence>
<feature type="region of interest" description="Disordered" evidence="8">
    <location>
        <begin position="1"/>
        <end position="25"/>
    </location>
</feature>
<dbReference type="SUPFAM" id="SSF55103">
    <property type="entry name" value="FAD-linked oxidases, C-terminal domain"/>
    <property type="match status" value="1"/>
</dbReference>
<keyword evidence="5" id="KW-0560">Oxidoreductase</keyword>
<dbReference type="InterPro" id="IPR004017">
    <property type="entry name" value="Cys_rich_dom"/>
</dbReference>
<dbReference type="GO" id="GO:0046872">
    <property type="term" value="F:metal ion binding"/>
    <property type="evidence" value="ECO:0007669"/>
    <property type="project" value="UniProtKB-KW"/>
</dbReference>
<dbReference type="Gene3D" id="3.30.70.2740">
    <property type="match status" value="1"/>
</dbReference>
<dbReference type="GO" id="GO:0008720">
    <property type="term" value="F:D-lactate dehydrogenase (NAD+) activity"/>
    <property type="evidence" value="ECO:0007669"/>
    <property type="project" value="TreeGrafter"/>
</dbReference>
<dbReference type="InterPro" id="IPR036318">
    <property type="entry name" value="FAD-bd_PCMH-like_sf"/>
</dbReference>
<dbReference type="GO" id="GO:1903457">
    <property type="term" value="P:lactate catabolic process"/>
    <property type="evidence" value="ECO:0007669"/>
    <property type="project" value="TreeGrafter"/>
</dbReference>
<dbReference type="InterPro" id="IPR016167">
    <property type="entry name" value="FAD-bd_PCMH_sub1"/>
</dbReference>
<evidence type="ECO:0000256" key="8">
    <source>
        <dbReference type="SAM" id="MobiDB-lite"/>
    </source>
</evidence>
<comment type="cofactor">
    <cofactor evidence="1">
        <name>FAD</name>
        <dbReference type="ChEBI" id="CHEBI:57692"/>
    </cofactor>
</comment>
<dbReference type="InterPro" id="IPR016166">
    <property type="entry name" value="FAD-bd_PCMH"/>
</dbReference>
<evidence type="ECO:0000256" key="7">
    <source>
        <dbReference type="ARBA" id="ARBA00023014"/>
    </source>
</evidence>
<dbReference type="GO" id="GO:0051536">
    <property type="term" value="F:iron-sulfur cluster binding"/>
    <property type="evidence" value="ECO:0007669"/>
    <property type="project" value="UniProtKB-KW"/>
</dbReference>
<organism evidence="10 11">
    <name type="scientific">Pandoraea bronchicola</name>
    <dbReference type="NCBI Taxonomy" id="2508287"/>
    <lineage>
        <taxon>Bacteria</taxon>
        <taxon>Pseudomonadati</taxon>
        <taxon>Pseudomonadota</taxon>
        <taxon>Betaproteobacteria</taxon>
        <taxon>Burkholderiales</taxon>
        <taxon>Burkholderiaceae</taxon>
        <taxon>Pandoraea</taxon>
    </lineage>
</organism>
<protein>
    <submittedName>
        <fullName evidence="10">Lactate dehydrogenase</fullName>
    </submittedName>
</protein>
<dbReference type="InterPro" id="IPR006094">
    <property type="entry name" value="Oxid_FAD_bind_N"/>
</dbReference>
<keyword evidence="6" id="KW-0408">Iron</keyword>
<dbReference type="AlphaFoldDB" id="A0A5E5BU21"/>
<gene>
    <name evidence="10" type="ORF">PBR20603_02778</name>
</gene>
<keyword evidence="11" id="KW-1185">Reference proteome</keyword>
<name>A0A5E5BU21_9BURK</name>
<keyword evidence="2" id="KW-0285">Flavoprotein</keyword>
<dbReference type="InterPro" id="IPR016164">
    <property type="entry name" value="FAD-linked_Oxase-like_C"/>
</dbReference>
<dbReference type="InterPro" id="IPR004113">
    <property type="entry name" value="FAD-bd_oxidored_4_C"/>
</dbReference>
<dbReference type="PANTHER" id="PTHR11748">
    <property type="entry name" value="D-LACTATE DEHYDROGENASE"/>
    <property type="match status" value="1"/>
</dbReference>
<evidence type="ECO:0000256" key="2">
    <source>
        <dbReference type="ARBA" id="ARBA00022630"/>
    </source>
</evidence>
<dbReference type="PROSITE" id="PS00198">
    <property type="entry name" value="4FE4S_FER_1"/>
    <property type="match status" value="1"/>
</dbReference>
<dbReference type="InterPro" id="IPR017900">
    <property type="entry name" value="4Fe4S_Fe_S_CS"/>
</dbReference>
<dbReference type="GO" id="GO:0071949">
    <property type="term" value="F:FAD binding"/>
    <property type="evidence" value="ECO:0007669"/>
    <property type="project" value="InterPro"/>
</dbReference>
<dbReference type="PANTHER" id="PTHR11748:SF119">
    <property type="entry name" value="D-2-HYDROXYGLUTARATE DEHYDROGENASE"/>
    <property type="match status" value="1"/>
</dbReference>
<dbReference type="GO" id="GO:0004458">
    <property type="term" value="F:D-lactate dehydrogenase (cytochrome) activity"/>
    <property type="evidence" value="ECO:0007669"/>
    <property type="project" value="TreeGrafter"/>
</dbReference>
<evidence type="ECO:0000256" key="5">
    <source>
        <dbReference type="ARBA" id="ARBA00023002"/>
    </source>
</evidence>
<dbReference type="InterPro" id="IPR017896">
    <property type="entry name" value="4Fe4S_Fe-S-bd"/>
</dbReference>
<evidence type="ECO:0000313" key="10">
    <source>
        <dbReference type="EMBL" id="VVE88817.1"/>
    </source>
</evidence>
<reference evidence="10 11" key="1">
    <citation type="submission" date="2019-08" db="EMBL/GenBank/DDBJ databases">
        <authorList>
            <person name="Peeters C."/>
        </authorList>
    </citation>
    <scope>NUCLEOTIDE SEQUENCE [LARGE SCALE GENOMIC DNA]</scope>
    <source>
        <strain evidence="10 11">LMG 20603</strain>
    </source>
</reference>
<dbReference type="Pfam" id="PF02754">
    <property type="entry name" value="CCG"/>
    <property type="match status" value="1"/>
</dbReference>
<dbReference type="SUPFAM" id="SSF56176">
    <property type="entry name" value="FAD-binding/transporter-associated domain-like"/>
    <property type="match status" value="1"/>
</dbReference>
<sequence length="1058" mass="115419">MTSGGIGGIFRKTPAGHAARSPDFQPAQRPCQLNASNVMNSQSNSRETPHANLVSQPVHLMPMQRGGVALTPLQDRLRREMRGDVRFDRASRGRYATDASIYQIFPIGVVVPRDQDDLIRALDIARDQQVPVLARGAGTSQCGQTIGEALVIDNSKWLNRVVAFDAEARTVTVEPGIVLDHLNAWLKPHGLWFPVDVSTAAQCTIGGMTGNNSCGSRSLEYGNMVHNVLSIDAVLADGAQLHFGSLHTPPADVRTQAILARVHEIAVRERDELRERVPRVLRRVAGYNLDLFDCLNPRAYTDDGVANLSHLLVGSEGTLAYSRQITLKLVPLPVHKTLGVVNFPTFYQAMDLTQHIVKLGPVAVELVDRTMIDLAMDNAAFRPVIEKALVGDPQAILLVEFAGDDAGALRAKLDDLATLMGDLGLPGSVVKMPEAGPQKALWEVRKAGLNIMMSMKGDGKPVSFIEDCAVPLEHLAQYTRRLTEVFHRNGTEGTWYAHASVGTLHVRPILDMRRDGAVKMRAIAEEAAALVREYKGAYSGEHGDGLCRGEWVAWQYGPRINAAFGEIKQLFDPQNRFNPDKMVRPPKMDTRELFRFAPGYAAKPITPALDWTAWNVKRDALSGEQTAPDTGTDATHGLASAVEMCNNNGHCRKFDAGTMCPSYRVTRDEQHVTRGRANTLRLAVSGQLGDEGLASDDVKAALDLCVSCKGCKRDCPTGIDMARLKIEARHARAKRHGVSLRDKLIAYLPRYAPWASRVGGWLDAAQRLPGSNAAKRWLGLALERSVPALKPSFLGRQMPLAAVPMPEAAGRRQVLLFVDTFNNYMEPENARAAKRVLEAAGYTVHVNQRAGERPLCCGRTFLAAGLVDEAKAEARRLLDAVMPFVERGVPIVGLEPSCLLSLRDEVLGYGFGDAARKVAENAFLFEEFLVREKAAGRFDVAWQALPEGVSEALVHGHCHQKAFDAYSPVTAVLGWVPGLKVSSIESSCCGMAGSFGYEAEHYDTSRAMSELTLLPAIRQRQENAIVVADGTSCRHQIHDGANTQALHVACVLARALPA</sequence>
<evidence type="ECO:0000256" key="3">
    <source>
        <dbReference type="ARBA" id="ARBA00022723"/>
    </source>
</evidence>
<dbReference type="Gene3D" id="3.30.465.10">
    <property type="match status" value="1"/>
</dbReference>
<evidence type="ECO:0000256" key="4">
    <source>
        <dbReference type="ARBA" id="ARBA00022827"/>
    </source>
</evidence>
<feature type="domain" description="FAD-binding PCMH-type" evidence="9">
    <location>
        <begin position="102"/>
        <end position="332"/>
    </location>
</feature>
<dbReference type="SUPFAM" id="SSF46548">
    <property type="entry name" value="alpha-helical ferredoxin"/>
    <property type="match status" value="1"/>
</dbReference>
<dbReference type="Proteomes" id="UP000382040">
    <property type="component" value="Unassembled WGS sequence"/>
</dbReference>
<keyword evidence="3" id="KW-0479">Metal-binding</keyword>
<dbReference type="Pfam" id="PF13183">
    <property type="entry name" value="Fer4_8"/>
    <property type="match status" value="1"/>
</dbReference>
<evidence type="ECO:0000256" key="1">
    <source>
        <dbReference type="ARBA" id="ARBA00001974"/>
    </source>
</evidence>
<proteinExistence type="predicted"/>
<dbReference type="Pfam" id="PF02913">
    <property type="entry name" value="FAD-oxidase_C"/>
    <property type="match status" value="1"/>
</dbReference>
<evidence type="ECO:0000256" key="6">
    <source>
        <dbReference type="ARBA" id="ARBA00023004"/>
    </source>
</evidence>
<accession>A0A5E5BU21</accession>